<dbReference type="AlphaFoldDB" id="A0A9W9F1W5"/>
<comment type="caution">
    <text evidence="2">The sequence shown here is derived from an EMBL/GenBank/DDBJ whole genome shotgun (WGS) entry which is preliminary data.</text>
</comment>
<keyword evidence="1" id="KW-0732">Signal</keyword>
<evidence type="ECO:0000313" key="3">
    <source>
        <dbReference type="Proteomes" id="UP001141434"/>
    </source>
</evidence>
<sequence length="473" mass="51985">MRPFLVSLLSTLVVASDVIDIPSDIPKRVLKPDIYGYSIEPSSAAPYIKNNLTSNLMTAIAKIIGVPASIRVGGNIADQTLFEAGLKSSSVAVPNDTVVDTFRIRKDWFRGWGEYFPLETKFIYTLNLRNESGSWMNAMKEAEAAIDVLGASLSRFELGNEIDHYINKGWRKPGWGTKEYTQQWHRLTRQILSSASYKNAKHKPHFQAAVFADPPWVPDQHDEVDDFDIINVTRAGLVDPKIIDSYAVHLYPQSTCDAARESRLSLNLLSNHEVVWKNLSQFIPQEAAARNAGSPLVLGETNSASCSGRSGISDTFGAALWATDYVLTAASIGIEEVYFHLGHQSEYSAITPLRYKYEGEQLTAGVRANFYSHLFLAFVVAGNSGQSQKISALPAANTSDFSGYAVFSGSKESDLEKLVFIDLAVWNSTKGLHNPSTLSSTDSDAVSSGHRPQRNGIVECEILRAEAVLIQKA</sequence>
<keyword evidence="3" id="KW-1185">Reference proteome</keyword>
<dbReference type="Proteomes" id="UP001141434">
    <property type="component" value="Unassembled WGS sequence"/>
</dbReference>
<dbReference type="SUPFAM" id="SSF51445">
    <property type="entry name" value="(Trans)glycosidases"/>
    <property type="match status" value="1"/>
</dbReference>
<proteinExistence type="predicted"/>
<name>A0A9W9F1W5_9EURO</name>
<protein>
    <recommendedName>
        <fullName evidence="4">Beta-glucuronidase C-terminal domain-containing protein</fullName>
    </recommendedName>
</protein>
<dbReference type="OrthoDB" id="2831684at2759"/>
<dbReference type="InterPro" id="IPR052974">
    <property type="entry name" value="GH79_Enzymes"/>
</dbReference>
<feature type="chain" id="PRO_5040911559" description="Beta-glucuronidase C-terminal domain-containing protein" evidence="1">
    <location>
        <begin position="16"/>
        <end position="473"/>
    </location>
</feature>
<evidence type="ECO:0000256" key="1">
    <source>
        <dbReference type="SAM" id="SignalP"/>
    </source>
</evidence>
<evidence type="ECO:0000313" key="2">
    <source>
        <dbReference type="EMBL" id="KAJ5092075.1"/>
    </source>
</evidence>
<evidence type="ECO:0008006" key="4">
    <source>
        <dbReference type="Google" id="ProtNLM"/>
    </source>
</evidence>
<dbReference type="GeneID" id="81396641"/>
<dbReference type="Gene3D" id="3.20.20.80">
    <property type="entry name" value="Glycosidases"/>
    <property type="match status" value="1"/>
</dbReference>
<accession>A0A9W9F1W5</accession>
<feature type="signal peptide" evidence="1">
    <location>
        <begin position="1"/>
        <end position="15"/>
    </location>
</feature>
<reference evidence="2" key="2">
    <citation type="journal article" date="2023" name="IMA Fungus">
        <title>Comparative genomic study of the Penicillium genus elucidates a diverse pangenome and 15 lateral gene transfer events.</title>
        <authorList>
            <person name="Petersen C."/>
            <person name="Sorensen T."/>
            <person name="Nielsen M.R."/>
            <person name="Sondergaard T.E."/>
            <person name="Sorensen J.L."/>
            <person name="Fitzpatrick D.A."/>
            <person name="Frisvad J.C."/>
            <person name="Nielsen K.L."/>
        </authorList>
    </citation>
    <scope>NUCLEOTIDE SEQUENCE</scope>
    <source>
        <strain evidence="2">IBT 34128</strain>
    </source>
</reference>
<dbReference type="InterPro" id="IPR017853">
    <property type="entry name" value="GH"/>
</dbReference>
<dbReference type="RefSeq" id="XP_056510272.1">
    <property type="nucleotide sequence ID" value="XM_056657472.1"/>
</dbReference>
<organism evidence="2 3">
    <name type="scientific">Penicillium alfredii</name>
    <dbReference type="NCBI Taxonomy" id="1506179"/>
    <lineage>
        <taxon>Eukaryota</taxon>
        <taxon>Fungi</taxon>
        <taxon>Dikarya</taxon>
        <taxon>Ascomycota</taxon>
        <taxon>Pezizomycotina</taxon>
        <taxon>Eurotiomycetes</taxon>
        <taxon>Eurotiomycetidae</taxon>
        <taxon>Eurotiales</taxon>
        <taxon>Aspergillaceae</taxon>
        <taxon>Penicillium</taxon>
    </lineage>
</organism>
<dbReference type="EMBL" id="JAPMSZ010000009">
    <property type="protein sequence ID" value="KAJ5092075.1"/>
    <property type="molecule type" value="Genomic_DNA"/>
</dbReference>
<reference evidence="2" key="1">
    <citation type="submission" date="2022-11" db="EMBL/GenBank/DDBJ databases">
        <authorList>
            <person name="Petersen C."/>
        </authorList>
    </citation>
    <scope>NUCLEOTIDE SEQUENCE</scope>
    <source>
        <strain evidence="2">IBT 34128</strain>
    </source>
</reference>
<dbReference type="PANTHER" id="PTHR36183">
    <property type="entry name" value="BETA-GLUCURONIDASE"/>
    <property type="match status" value="1"/>
</dbReference>
<dbReference type="PANTHER" id="PTHR36183:SF2">
    <property type="entry name" value="BETA-GLUCURONIDASE C-TERMINAL DOMAIN-CONTAINING PROTEIN"/>
    <property type="match status" value="1"/>
</dbReference>
<gene>
    <name evidence="2" type="ORF">NUU61_006945</name>
</gene>